<dbReference type="RefSeq" id="NP_048972.1">
    <property type="nucleotide sequence ID" value="NC_000852.5"/>
</dbReference>
<evidence type="ECO:0000313" key="1">
    <source>
        <dbReference type="EMBL" id="AAC97027.1"/>
    </source>
</evidence>
<organism evidence="1 2">
    <name type="scientific">Paramecium bursaria Chlorella virus 1</name>
    <name type="common">PBCV-1</name>
    <dbReference type="NCBI Taxonomy" id="10506"/>
    <lineage>
        <taxon>Viruses</taxon>
        <taxon>Varidnaviria</taxon>
        <taxon>Bamfordvirae</taxon>
        <taxon>Nucleocytoviricota</taxon>
        <taxon>Megaviricetes</taxon>
        <taxon>Algavirales</taxon>
        <taxon>Phycodnaviridae</taxon>
        <taxon>Chlorovirus</taxon>
        <taxon>Chlorovirus vanettense</taxon>
    </lineage>
</organism>
<protein>
    <submittedName>
        <fullName evidence="1">Uncharacterized protein</fullName>
    </submittedName>
</protein>
<reference evidence="1 2" key="1">
    <citation type="journal article" date="1995" name="Virology">
        <title>Analysis of 45 kb of DNA located at the left end of the chlorella virus PBCV-1 genome.</title>
        <authorList>
            <person name="Lu Z."/>
            <person name="Li Y."/>
            <person name="Zhang Y."/>
            <person name="Kutish G.F."/>
            <person name="Rock D.L."/>
            <person name="Van Etten J.L."/>
        </authorList>
    </citation>
    <scope>NUCLEOTIDE SEQUENCE [LARGE SCALE GENOMIC DNA]</scope>
</reference>
<sequence>MTTSFPFAGTPFMTLPPPYDILCKSLCDTSGVILTLYTVPYAPPPIFFAPYNAGLNIVPGCFTRSFAAACASSIGMFASGFERRLFGMRCDSA</sequence>
<reference evidence="1 2" key="7">
    <citation type="journal article" date="2000" name="Virology">
        <title>Characterization of a beta-1,3-glucanase encoded by chlorella virus PBCV-1.</title>
        <authorList>
            <person name="Sun L."/>
            <person name="Gurnon J.R."/>
            <person name="Adams B.J."/>
            <person name="Graves M.V."/>
            <person name="Van Etten J.L."/>
        </authorList>
    </citation>
    <scope>NUCLEOTIDE SEQUENCE [LARGE SCALE GENOMIC DNA]</scope>
</reference>
<gene>
    <name evidence="1" type="primary">a616R</name>
</gene>
<name>O41098_PBCV1</name>
<dbReference type="OrthoDB" id="38335at10239"/>
<reference evidence="1 2" key="3">
    <citation type="journal article" date="1996" name="Virology">
        <title>Analysis of 94 kb of the chlorella virus PBCV-1 330-kb genome: map positions 88 to 182.</title>
        <authorList>
            <person name="Lu Z."/>
            <person name="Li Y."/>
            <person name="Que Q."/>
            <person name="Kutish G.F."/>
            <person name="Rock D.L."/>
            <person name="Van Etten J.L."/>
        </authorList>
    </citation>
    <scope>NUCLEOTIDE SEQUENCE [LARGE SCALE GENOMIC DNA]</scope>
</reference>
<keyword evidence="2" id="KW-1185">Reference proteome</keyword>
<dbReference type="KEGG" id="vg:918116"/>
<accession>O41098</accession>
<organismHost>
    <name type="scientific">Chlorella</name>
    <dbReference type="NCBI Taxonomy" id="3071"/>
</organismHost>
<evidence type="ECO:0000313" key="2">
    <source>
        <dbReference type="Proteomes" id="UP000000862"/>
    </source>
</evidence>
<reference evidence="1 2" key="2">
    <citation type="journal article" date="1995" name="Virology">
        <title>Analysis of 43 kb of the Chlorella virus PBCV-1 330-kb genome: map positions 45 to 88.</title>
        <authorList>
            <person name="Li Y."/>
            <person name="Lu Z."/>
            <person name="Burbank D.E."/>
            <person name="Kutish G.F."/>
            <person name="Rock D.L."/>
            <person name="Van Etten J.L."/>
        </authorList>
    </citation>
    <scope>NUCLEOTIDE SEQUENCE [LARGE SCALE GENOMIC DNA]</scope>
</reference>
<reference evidence="1 2" key="8">
    <citation type="journal article" date="2010" name="J. Virol.">
        <title>Microarray analysis of Paramecium bursaria chlorella virus 1 transcription.</title>
        <authorList>
            <person name="Yanai-Balser G.M."/>
            <person name="Duncan G.A."/>
            <person name="Eudy J.D."/>
            <person name="Wang D."/>
            <person name="Li X."/>
            <person name="Agarkova I.V."/>
            <person name="Dunigan D.D."/>
            <person name="Van Etten J.L."/>
        </authorList>
    </citation>
    <scope>NUCLEOTIDE SEQUENCE [LARGE SCALE GENOMIC DNA]</scope>
</reference>
<reference evidence="1 2" key="6">
    <citation type="journal article" date="1999" name="Virology">
        <title>Chlorella virus PBCV-1 encodes a functional homospermidine synthase.</title>
        <authorList>
            <person name="Kaiser A."/>
            <person name="Vollmert M."/>
            <person name="Tholl D."/>
            <person name="Graves M.V."/>
            <person name="Gurnon J.R."/>
            <person name="Xing W."/>
            <person name="Lisec A.D."/>
            <person name="Nickerson K.W."/>
            <person name="Van Etten J.L."/>
        </authorList>
    </citation>
    <scope>NUCLEOTIDE SEQUENCE [LARGE SCALE GENOMIC DNA]</scope>
</reference>
<reference evidence="1 2" key="5">
    <citation type="journal article" date="1997" name="Virology">
        <title>Analysis of 74 kb of DNA located at the right end of the 330-kb chlorella virus PBCV-1 genome.</title>
        <authorList>
            <person name="Li Y."/>
            <person name="Lu Z."/>
            <person name="Sun L."/>
            <person name="Ropp S."/>
            <person name="Kutish G.F."/>
            <person name="Rock D.L."/>
            <person name="Van Etten J.L."/>
        </authorList>
    </citation>
    <scope>NUCLEOTIDE SEQUENCE [LARGE SCALE GENOMIC DNA]</scope>
</reference>
<dbReference type="PIR" id="T18118">
    <property type="entry name" value="T18118"/>
</dbReference>
<dbReference type="GeneID" id="918116"/>
<dbReference type="EMBL" id="JF411744">
    <property type="protein sequence ID" value="AAC97027.1"/>
    <property type="molecule type" value="Genomic_DNA"/>
</dbReference>
<dbReference type="Proteomes" id="UP000000862">
    <property type="component" value="Segment"/>
</dbReference>
<reference evidence="1 2" key="4">
    <citation type="journal article" date="1996" name="Virology">
        <title>Analysis of 76 kb of the chlorella virus PBCV-1 330-kb genome: map positions 182 to 258.</title>
        <authorList>
            <person name="Kutish G.F."/>
            <person name="Li Y."/>
            <person name="Lu Z."/>
            <person name="Furuta M."/>
            <person name="Rock D.L."/>
            <person name="Van Etten J.L."/>
        </authorList>
    </citation>
    <scope>NUCLEOTIDE SEQUENCE [LARGE SCALE GENOMIC DNA]</scope>
</reference>
<proteinExistence type="predicted"/>